<reference evidence="6" key="2">
    <citation type="submission" date="2024-06" db="UniProtKB">
        <authorList>
            <consortium name="EnsemblMetazoa"/>
        </authorList>
    </citation>
    <scope>IDENTIFICATION</scope>
</reference>
<evidence type="ECO:0000256" key="2">
    <source>
        <dbReference type="ARBA" id="ARBA00010869"/>
    </source>
</evidence>
<dbReference type="GO" id="GO:0030378">
    <property type="term" value="F:serine racemase activity"/>
    <property type="evidence" value="ECO:0007669"/>
    <property type="project" value="TreeGrafter"/>
</dbReference>
<dbReference type="GO" id="GO:0030170">
    <property type="term" value="F:pyridoxal phosphate binding"/>
    <property type="evidence" value="ECO:0007669"/>
    <property type="project" value="TreeGrafter"/>
</dbReference>
<comment type="similarity">
    <text evidence="2">Belongs to the serine/threonine dehydratase family.</text>
</comment>
<dbReference type="Proteomes" id="UP000007879">
    <property type="component" value="Unassembled WGS sequence"/>
</dbReference>
<dbReference type="InterPro" id="IPR001926">
    <property type="entry name" value="TrpB-like_PALP"/>
</dbReference>
<dbReference type="GO" id="GO:0018114">
    <property type="term" value="F:threonine racemase activity"/>
    <property type="evidence" value="ECO:0007669"/>
    <property type="project" value="TreeGrafter"/>
</dbReference>
<dbReference type="EnsemblMetazoa" id="XM_019994696.1">
    <property type="protein sequence ID" value="XP_019850255.1"/>
    <property type="gene ID" value="LOC100633547"/>
</dbReference>
<dbReference type="Gene3D" id="3.40.50.1100">
    <property type="match status" value="2"/>
</dbReference>
<evidence type="ECO:0000256" key="3">
    <source>
        <dbReference type="ARBA" id="ARBA00022898"/>
    </source>
</evidence>
<dbReference type="PANTHER" id="PTHR43050">
    <property type="entry name" value="SERINE / THREONINE RACEMASE FAMILY MEMBER"/>
    <property type="match status" value="1"/>
</dbReference>
<dbReference type="GeneID" id="100633547"/>
<dbReference type="CDD" id="cd01562">
    <property type="entry name" value="Thr-dehyd"/>
    <property type="match status" value="1"/>
</dbReference>
<dbReference type="SUPFAM" id="SSF53686">
    <property type="entry name" value="Tryptophan synthase beta subunit-like PLP-dependent enzymes"/>
    <property type="match status" value="1"/>
</dbReference>
<organism evidence="6 7">
    <name type="scientific">Amphimedon queenslandica</name>
    <name type="common">Sponge</name>
    <dbReference type="NCBI Taxonomy" id="400682"/>
    <lineage>
        <taxon>Eukaryota</taxon>
        <taxon>Metazoa</taxon>
        <taxon>Porifera</taxon>
        <taxon>Demospongiae</taxon>
        <taxon>Heteroscleromorpha</taxon>
        <taxon>Haplosclerida</taxon>
        <taxon>Niphatidae</taxon>
        <taxon>Amphimedon</taxon>
    </lineage>
</organism>
<dbReference type="FunFam" id="3.40.50.1100:FF:000007">
    <property type="entry name" value="L-threonine dehydratase catabolic TdcB"/>
    <property type="match status" value="1"/>
</dbReference>
<dbReference type="FunFam" id="3.40.50.1100:FF:000005">
    <property type="entry name" value="Threonine dehydratase catabolic"/>
    <property type="match status" value="1"/>
</dbReference>
<dbReference type="GO" id="GO:0070179">
    <property type="term" value="P:D-serine biosynthetic process"/>
    <property type="evidence" value="ECO:0007669"/>
    <property type="project" value="TreeGrafter"/>
</dbReference>
<dbReference type="GO" id="GO:0003941">
    <property type="term" value="F:L-serine ammonia-lyase activity"/>
    <property type="evidence" value="ECO:0007669"/>
    <property type="project" value="TreeGrafter"/>
</dbReference>
<dbReference type="GO" id="GO:0000287">
    <property type="term" value="F:magnesium ion binding"/>
    <property type="evidence" value="ECO:0007669"/>
    <property type="project" value="TreeGrafter"/>
</dbReference>
<dbReference type="PANTHER" id="PTHR43050:SF1">
    <property type="entry name" value="SERINE RACEMASE"/>
    <property type="match status" value="1"/>
</dbReference>
<name>A0AAN0IZR3_AMPQE</name>
<proteinExistence type="inferred from homology"/>
<keyword evidence="3" id="KW-0663">Pyridoxal phosphate</keyword>
<keyword evidence="7" id="KW-1185">Reference proteome</keyword>
<protein>
    <recommendedName>
        <fullName evidence="5">Tryptophan synthase beta chain-like PALP domain-containing protein</fullName>
    </recommendedName>
</protein>
<evidence type="ECO:0000313" key="6">
    <source>
        <dbReference type="EnsemblMetazoa" id="XP_019850255.1"/>
    </source>
</evidence>
<comment type="cofactor">
    <cofactor evidence="1">
        <name>pyridoxal 5'-phosphate</name>
        <dbReference type="ChEBI" id="CHEBI:597326"/>
    </cofactor>
</comment>
<evidence type="ECO:0000256" key="4">
    <source>
        <dbReference type="ARBA" id="ARBA00023239"/>
    </source>
</evidence>
<accession>A0AAN0IZR3</accession>
<evidence type="ECO:0000256" key="1">
    <source>
        <dbReference type="ARBA" id="ARBA00001933"/>
    </source>
</evidence>
<reference evidence="7" key="1">
    <citation type="journal article" date="2010" name="Nature">
        <title>The Amphimedon queenslandica genome and the evolution of animal complexity.</title>
        <authorList>
            <person name="Srivastava M."/>
            <person name="Simakov O."/>
            <person name="Chapman J."/>
            <person name="Fahey B."/>
            <person name="Gauthier M.E."/>
            <person name="Mitros T."/>
            <person name="Richards G.S."/>
            <person name="Conaco C."/>
            <person name="Dacre M."/>
            <person name="Hellsten U."/>
            <person name="Larroux C."/>
            <person name="Putnam N.H."/>
            <person name="Stanke M."/>
            <person name="Adamska M."/>
            <person name="Darling A."/>
            <person name="Degnan S.M."/>
            <person name="Oakley T.H."/>
            <person name="Plachetzki D.C."/>
            <person name="Zhai Y."/>
            <person name="Adamski M."/>
            <person name="Calcino A."/>
            <person name="Cummins S.F."/>
            <person name="Goodstein D.M."/>
            <person name="Harris C."/>
            <person name="Jackson D.J."/>
            <person name="Leys S.P."/>
            <person name="Shu S."/>
            <person name="Woodcroft B.J."/>
            <person name="Vervoort M."/>
            <person name="Kosik K.S."/>
            <person name="Manning G."/>
            <person name="Degnan B.M."/>
            <person name="Rokhsar D.S."/>
        </authorList>
    </citation>
    <scope>NUCLEOTIDE SEQUENCE [LARGE SCALE GENOMIC DNA]</scope>
</reference>
<dbReference type="InterPro" id="IPR036052">
    <property type="entry name" value="TrpB-like_PALP_sf"/>
</dbReference>
<dbReference type="RefSeq" id="XP_019850255.1">
    <property type="nucleotide sequence ID" value="XM_019994696.1"/>
</dbReference>
<evidence type="ECO:0000313" key="7">
    <source>
        <dbReference type="Proteomes" id="UP000007879"/>
    </source>
</evidence>
<dbReference type="AlphaFoldDB" id="A0AAN0IZR3"/>
<feature type="domain" description="Tryptophan synthase beta chain-like PALP" evidence="5">
    <location>
        <begin position="33"/>
        <end position="327"/>
    </location>
</feature>
<dbReference type="GO" id="GO:0005524">
    <property type="term" value="F:ATP binding"/>
    <property type="evidence" value="ECO:0007669"/>
    <property type="project" value="TreeGrafter"/>
</dbReference>
<evidence type="ECO:0000259" key="5">
    <source>
        <dbReference type="Pfam" id="PF00291"/>
    </source>
</evidence>
<dbReference type="Pfam" id="PF00291">
    <property type="entry name" value="PALP"/>
    <property type="match status" value="1"/>
</dbReference>
<keyword evidence="4" id="KW-0456">Lyase</keyword>
<sequence length="347" mass="37274">MMMYFKRVVLKLFTRRMSSVTLKDVRDARERIKDSIHYTPVLTSTYLNTLSGHSLYFKCENMQKTGSFKVRGALNAVRSLTVPDPVIVTHSSGNHAQAVALAAKLSGYKAHVVMPENSLDVKKNAVLGLGAQVSYCTDKEKSRQEVADQVLASLSGKGVFISPVNHHDVIAGQGTIAIELLEQVPDLDVIVVSVGGGGMISGIAIAAKGINPNIKVIGAEPTAADDCANSLEAGRLIPNQDESPQTICDGLLVSITELPWSIIRKSVDGVIRVTDEETIAAMRLVFERLKVVIEPSAACPLAAVCTEKFKELFGMDKSLKIGIVLCGGNVNLLTLSNLMSRVATTDK</sequence>